<dbReference type="OrthoDB" id="4331128at2"/>
<proteinExistence type="predicted"/>
<keyword evidence="1" id="KW-0812">Transmembrane</keyword>
<keyword evidence="1" id="KW-0472">Membrane</keyword>
<feature type="transmembrane region" description="Helical" evidence="1">
    <location>
        <begin position="83"/>
        <end position="101"/>
    </location>
</feature>
<protein>
    <submittedName>
        <fullName evidence="2">Uncharacterized protein</fullName>
    </submittedName>
</protein>
<sequence length="102" mass="10982">MARENIDLPEDQGCLRWVLGVPLALLYAPAVYFCALALIAGPGPGDAPFREDVQTLSVLSAVLCGAGLLITLTPVFRRTMGRWWYALPLLLTTVALVRAATV</sequence>
<dbReference type="EMBL" id="CP029190">
    <property type="protein sequence ID" value="QES49558.1"/>
    <property type="molecule type" value="Genomic_DNA"/>
</dbReference>
<evidence type="ECO:0000313" key="3">
    <source>
        <dbReference type="Proteomes" id="UP000325211"/>
    </source>
</evidence>
<reference evidence="2 3" key="1">
    <citation type="submission" date="2018-05" db="EMBL/GenBank/DDBJ databases">
        <title>Streptomyces venezuelae.</title>
        <authorList>
            <person name="Kim W."/>
            <person name="Lee N."/>
            <person name="Cho B.-K."/>
        </authorList>
    </citation>
    <scope>NUCLEOTIDE SEQUENCE [LARGE SCALE GENOMIC DNA]</scope>
    <source>
        <strain evidence="2 3">ATCC 21782</strain>
    </source>
</reference>
<evidence type="ECO:0000313" key="2">
    <source>
        <dbReference type="EMBL" id="QES49558.1"/>
    </source>
</evidence>
<evidence type="ECO:0000256" key="1">
    <source>
        <dbReference type="SAM" id="Phobius"/>
    </source>
</evidence>
<name>A0A5P2D650_STRVZ</name>
<feature type="transmembrane region" description="Helical" evidence="1">
    <location>
        <begin position="53"/>
        <end position="76"/>
    </location>
</feature>
<keyword evidence="1" id="KW-1133">Transmembrane helix</keyword>
<organism evidence="2 3">
    <name type="scientific">Streptomyces venezuelae</name>
    <dbReference type="NCBI Taxonomy" id="54571"/>
    <lineage>
        <taxon>Bacteria</taxon>
        <taxon>Bacillati</taxon>
        <taxon>Actinomycetota</taxon>
        <taxon>Actinomycetes</taxon>
        <taxon>Kitasatosporales</taxon>
        <taxon>Streptomycetaceae</taxon>
        <taxon>Streptomyces</taxon>
    </lineage>
</organism>
<dbReference type="AlphaFoldDB" id="A0A5P2D650"/>
<feature type="transmembrane region" description="Helical" evidence="1">
    <location>
        <begin position="21"/>
        <end position="41"/>
    </location>
</feature>
<gene>
    <name evidence="2" type="ORF">DEJ50_18850</name>
</gene>
<accession>A0A5P2D650</accession>
<dbReference type="Proteomes" id="UP000325211">
    <property type="component" value="Chromosome"/>
</dbReference>
<dbReference type="RefSeq" id="WP_150209147.1">
    <property type="nucleotide sequence ID" value="NZ_CP029190.1"/>
</dbReference>